<reference evidence="2 3" key="1">
    <citation type="submission" date="2017-06" db="EMBL/GenBank/DDBJ databases">
        <title>Complete genome sequence of Paenibacillus donghaensis KCTC 13049T isolated from East Sea sediment, South Korea.</title>
        <authorList>
            <person name="Jung B.K."/>
            <person name="Hong S.-J."/>
            <person name="Shin J.-H."/>
        </authorList>
    </citation>
    <scope>NUCLEOTIDE SEQUENCE [LARGE SCALE GENOMIC DNA]</scope>
    <source>
        <strain evidence="2 3">KCTC 13049</strain>
    </source>
</reference>
<keyword evidence="1" id="KW-0812">Transmembrane</keyword>
<keyword evidence="3" id="KW-1185">Reference proteome</keyword>
<feature type="transmembrane region" description="Helical" evidence="1">
    <location>
        <begin position="66"/>
        <end position="84"/>
    </location>
</feature>
<name>A0A2Z2K5E7_9BACL</name>
<dbReference type="RefSeq" id="WP_087913812.1">
    <property type="nucleotide sequence ID" value="NZ_CP021780.1"/>
</dbReference>
<sequence length="110" mass="12380">MSMTSWETVITIGMVILGTMMTRFIPFILFPPGRPTPKYIQYLGNMLPSAALGLLVIYSIKGVSFLSGNYGIPEIISILMIILLHYWKRNMLLSIASGTVLYMLLVQFVF</sequence>
<dbReference type="PIRSF" id="PIRSF003203">
    <property type="entry name" value="AzlD"/>
    <property type="match status" value="1"/>
</dbReference>
<keyword evidence="1" id="KW-1133">Transmembrane helix</keyword>
<evidence type="ECO:0000313" key="2">
    <source>
        <dbReference type="EMBL" id="ASA19787.1"/>
    </source>
</evidence>
<feature type="transmembrane region" description="Helical" evidence="1">
    <location>
        <begin position="42"/>
        <end position="60"/>
    </location>
</feature>
<dbReference type="EMBL" id="CP021780">
    <property type="protein sequence ID" value="ASA19787.1"/>
    <property type="molecule type" value="Genomic_DNA"/>
</dbReference>
<dbReference type="Proteomes" id="UP000249890">
    <property type="component" value="Chromosome"/>
</dbReference>
<dbReference type="InterPro" id="IPR008407">
    <property type="entry name" value="Brnchd-chn_aa_trnsp_AzlD"/>
</dbReference>
<dbReference type="AlphaFoldDB" id="A0A2Z2K5E7"/>
<evidence type="ECO:0000313" key="3">
    <source>
        <dbReference type="Proteomes" id="UP000249890"/>
    </source>
</evidence>
<feature type="transmembrane region" description="Helical" evidence="1">
    <location>
        <begin position="6"/>
        <end position="30"/>
    </location>
</feature>
<evidence type="ECO:0000256" key="1">
    <source>
        <dbReference type="SAM" id="Phobius"/>
    </source>
</evidence>
<feature type="transmembrane region" description="Helical" evidence="1">
    <location>
        <begin position="91"/>
        <end position="109"/>
    </location>
</feature>
<gene>
    <name evidence="2" type="ORF">B9T62_02565</name>
</gene>
<organism evidence="2 3">
    <name type="scientific">Paenibacillus donghaensis</name>
    <dbReference type="NCBI Taxonomy" id="414771"/>
    <lineage>
        <taxon>Bacteria</taxon>
        <taxon>Bacillati</taxon>
        <taxon>Bacillota</taxon>
        <taxon>Bacilli</taxon>
        <taxon>Bacillales</taxon>
        <taxon>Paenibacillaceae</taxon>
        <taxon>Paenibacillus</taxon>
    </lineage>
</organism>
<dbReference type="OrthoDB" id="308265at2"/>
<proteinExistence type="predicted"/>
<protein>
    <submittedName>
        <fullName evidence="2">Branched-chain amino acid transporter AzlD</fullName>
    </submittedName>
</protein>
<keyword evidence="1" id="KW-0472">Membrane</keyword>
<accession>A0A2Z2K5E7</accession>
<dbReference type="KEGG" id="pdh:B9T62_02565"/>
<dbReference type="Pfam" id="PF05437">
    <property type="entry name" value="AzlD"/>
    <property type="match status" value="1"/>
</dbReference>